<feature type="domain" description="Fe-S hydro-lyase tartrate dehydratase beta-type catalytic" evidence="9">
    <location>
        <begin position="287"/>
        <end position="452"/>
    </location>
</feature>
<comment type="similarity">
    <text evidence="2">Belongs to the class-I fumarase family.</text>
</comment>
<evidence type="ECO:0000256" key="3">
    <source>
        <dbReference type="ARBA" id="ARBA00022485"/>
    </source>
</evidence>
<dbReference type="InterPro" id="IPR004646">
    <property type="entry name" value="Fe-S_hydro-lyase_TtdA-typ_cat"/>
</dbReference>
<keyword evidence="6" id="KW-0411">Iron-sulfur</keyword>
<evidence type="ECO:0000256" key="5">
    <source>
        <dbReference type="ARBA" id="ARBA00023004"/>
    </source>
</evidence>
<dbReference type="AlphaFoldDB" id="A0A9D1N285"/>
<evidence type="ECO:0000313" key="10">
    <source>
        <dbReference type="EMBL" id="HIU93409.1"/>
    </source>
</evidence>
<dbReference type="GO" id="GO:0004333">
    <property type="term" value="F:fumarate hydratase activity"/>
    <property type="evidence" value="ECO:0007669"/>
    <property type="project" value="UniProtKB-EC"/>
</dbReference>
<evidence type="ECO:0000256" key="6">
    <source>
        <dbReference type="ARBA" id="ARBA00023014"/>
    </source>
</evidence>
<keyword evidence="7" id="KW-0456">Lyase</keyword>
<name>A0A9D1N285_9CLOT</name>
<dbReference type="Gene3D" id="3.20.130.10">
    <property type="entry name" value="Fe-S hydro-lyase, tartrate dehydratase beta-type, catalytic domain"/>
    <property type="match status" value="1"/>
</dbReference>
<evidence type="ECO:0000256" key="1">
    <source>
        <dbReference type="ARBA" id="ARBA00000929"/>
    </source>
</evidence>
<evidence type="ECO:0000259" key="9">
    <source>
        <dbReference type="Pfam" id="PF05683"/>
    </source>
</evidence>
<dbReference type="InterPro" id="IPR036660">
    <property type="entry name" value="Fe-S_hydroAse_TtdB_cat_sf"/>
</dbReference>
<dbReference type="PANTHER" id="PTHR43351">
    <property type="entry name" value="L(+)-TARTRATE DEHYDRATASE SUBUNIT BETA"/>
    <property type="match status" value="1"/>
</dbReference>
<evidence type="ECO:0000256" key="2">
    <source>
        <dbReference type="ARBA" id="ARBA00008876"/>
    </source>
</evidence>
<dbReference type="NCBIfam" id="TIGR00722">
    <property type="entry name" value="ttdA_fumA_fumB"/>
    <property type="match status" value="1"/>
</dbReference>
<evidence type="ECO:0000259" key="8">
    <source>
        <dbReference type="Pfam" id="PF05681"/>
    </source>
</evidence>
<keyword evidence="5" id="KW-0408">Iron</keyword>
<dbReference type="PANTHER" id="PTHR43351:SF2">
    <property type="entry name" value="L(+)-TARTRATE DEHYDRATASE SUBUNIT BETA-RELATED"/>
    <property type="match status" value="1"/>
</dbReference>
<dbReference type="SUPFAM" id="SSF117457">
    <property type="entry name" value="FumA C-terminal domain-like"/>
    <property type="match status" value="1"/>
</dbReference>
<dbReference type="Pfam" id="PF05681">
    <property type="entry name" value="Fumerase"/>
    <property type="match status" value="1"/>
</dbReference>
<dbReference type="Proteomes" id="UP000886748">
    <property type="component" value="Unassembled WGS sequence"/>
</dbReference>
<dbReference type="InterPro" id="IPR004647">
    <property type="entry name" value="Fe-S_hydro-lyase_TtdB-typ_cat"/>
</dbReference>
<accession>A0A9D1N285</accession>
<dbReference type="GO" id="GO:0046872">
    <property type="term" value="F:metal ion binding"/>
    <property type="evidence" value="ECO:0007669"/>
    <property type="project" value="UniProtKB-KW"/>
</dbReference>
<sequence length="453" mass="50088">MINVHTDLIEEAVYNLCIRANTLYDNHLYNTLLSMYEQSSDSDKKNKLLNILKNIKLASDTNRPLCQDTGQVIIFLELGQNLLIHGILLKDAINNAVKRAYIDNYYRKSVVENSLFNRTNTNTNTPVLIYTDIIEGDSININLLIKGAGSENYSTLKMFKPSVSKEEIFEFIKQSVITAGEKSCPPLVLGLGIGSTMDGASVLSKKAFFNSMTQDEQVFSNSLKDYLNASGQEILDVKLCSAATHIACLPVALTINCHSTRHAGCVIKNSKIIFDEIKKDYKAIEDNDCHCRRVDTDNIEAIRSLQAGEKILLSGVIYTARDAAHKKISEFYKNNSNFPFSLKDKIIFYAGPCPAAPNEVIGPVGPTTSARMDTYCDLLYSNGLLATIGKGERSNEALDSIKKYKGKYLTAQGGISCLLAKCVKEAEVVAFEELGTEAVRKLVVKDFPLTVEI</sequence>
<gene>
    <name evidence="10" type="ORF">IAD26_09810</name>
</gene>
<evidence type="ECO:0000256" key="7">
    <source>
        <dbReference type="ARBA" id="ARBA00023239"/>
    </source>
</evidence>
<comment type="catalytic activity">
    <reaction evidence="1">
        <text>(S)-malate = fumarate + H2O</text>
        <dbReference type="Rhea" id="RHEA:12460"/>
        <dbReference type="ChEBI" id="CHEBI:15377"/>
        <dbReference type="ChEBI" id="CHEBI:15589"/>
        <dbReference type="ChEBI" id="CHEBI:29806"/>
        <dbReference type="EC" id="4.2.1.2"/>
    </reaction>
</comment>
<reference evidence="10" key="1">
    <citation type="submission" date="2020-10" db="EMBL/GenBank/DDBJ databases">
        <authorList>
            <person name="Gilroy R."/>
        </authorList>
    </citation>
    <scope>NUCLEOTIDE SEQUENCE</scope>
    <source>
        <strain evidence="10">CHK154-7741</strain>
    </source>
</reference>
<comment type="caution">
    <text evidence="10">The sequence shown here is derived from an EMBL/GenBank/DDBJ whole genome shotgun (WGS) entry which is preliminary data.</text>
</comment>
<organism evidence="10 11">
    <name type="scientific">Candidatus Limenecus avicola</name>
    <dbReference type="NCBI Taxonomy" id="2840847"/>
    <lineage>
        <taxon>Bacteria</taxon>
        <taxon>Bacillati</taxon>
        <taxon>Bacillota</taxon>
        <taxon>Clostridia</taxon>
        <taxon>Eubacteriales</taxon>
        <taxon>Clostridiaceae</taxon>
        <taxon>Clostridiaceae incertae sedis</taxon>
        <taxon>Candidatus Limenecus</taxon>
    </lineage>
</organism>
<evidence type="ECO:0000313" key="11">
    <source>
        <dbReference type="Proteomes" id="UP000886748"/>
    </source>
</evidence>
<protein>
    <submittedName>
        <fullName evidence="10">Fumarate hydratase</fullName>
    </submittedName>
</protein>
<keyword evidence="3" id="KW-0004">4Fe-4S</keyword>
<dbReference type="GO" id="GO:0051539">
    <property type="term" value="F:4 iron, 4 sulfur cluster binding"/>
    <property type="evidence" value="ECO:0007669"/>
    <property type="project" value="UniProtKB-KW"/>
</dbReference>
<dbReference type="Pfam" id="PF05683">
    <property type="entry name" value="Fumerase_C"/>
    <property type="match status" value="1"/>
</dbReference>
<evidence type="ECO:0000256" key="4">
    <source>
        <dbReference type="ARBA" id="ARBA00022723"/>
    </source>
</evidence>
<feature type="domain" description="Fe-S hydro-lyase tartrate dehydratase alpha-type catalytic" evidence="8">
    <location>
        <begin position="11"/>
        <end position="264"/>
    </location>
</feature>
<keyword evidence="4" id="KW-0479">Metal-binding</keyword>
<dbReference type="EMBL" id="DVOD01000071">
    <property type="protein sequence ID" value="HIU93409.1"/>
    <property type="molecule type" value="Genomic_DNA"/>
</dbReference>
<reference evidence="10" key="2">
    <citation type="journal article" date="2021" name="PeerJ">
        <title>Extensive microbial diversity within the chicken gut microbiome revealed by metagenomics and culture.</title>
        <authorList>
            <person name="Gilroy R."/>
            <person name="Ravi A."/>
            <person name="Getino M."/>
            <person name="Pursley I."/>
            <person name="Horton D.L."/>
            <person name="Alikhan N.F."/>
            <person name="Baker D."/>
            <person name="Gharbi K."/>
            <person name="Hall N."/>
            <person name="Watson M."/>
            <person name="Adriaenssens E.M."/>
            <person name="Foster-Nyarko E."/>
            <person name="Jarju S."/>
            <person name="Secka A."/>
            <person name="Antonio M."/>
            <person name="Oren A."/>
            <person name="Chaudhuri R.R."/>
            <person name="La Ragione R."/>
            <person name="Hildebrand F."/>
            <person name="Pallen M.J."/>
        </authorList>
    </citation>
    <scope>NUCLEOTIDE SEQUENCE</scope>
    <source>
        <strain evidence="10">CHK154-7741</strain>
    </source>
</reference>
<dbReference type="NCBIfam" id="TIGR00723">
    <property type="entry name" value="ttdB_fumA_fumB"/>
    <property type="match status" value="1"/>
</dbReference>
<proteinExistence type="inferred from homology"/>